<sequence>MLTQEPPNLHRYRSPFLLRLPGLFPACITVFLDGISTLTTWNIVGYFGSGWWGDFGSTSANLLRISVASSHHRQQHSSKVAQIPSTQS</sequence>
<dbReference type="Proteomes" id="UP000192578">
    <property type="component" value="Unassembled WGS sequence"/>
</dbReference>
<gene>
    <name evidence="1" type="ORF">BV898_03112</name>
</gene>
<dbReference type="EMBL" id="MTYJ01000014">
    <property type="protein sequence ID" value="OQV23065.1"/>
    <property type="molecule type" value="Genomic_DNA"/>
</dbReference>
<comment type="caution">
    <text evidence="1">The sequence shown here is derived from an EMBL/GenBank/DDBJ whole genome shotgun (WGS) entry which is preliminary data.</text>
</comment>
<reference evidence="2" key="1">
    <citation type="submission" date="2017-01" db="EMBL/GenBank/DDBJ databases">
        <title>Comparative genomics of anhydrobiosis in the tardigrade Hypsibius dujardini.</title>
        <authorList>
            <person name="Yoshida Y."/>
            <person name="Koutsovoulos G."/>
            <person name="Laetsch D."/>
            <person name="Stevens L."/>
            <person name="Kumar S."/>
            <person name="Horikawa D."/>
            <person name="Ishino K."/>
            <person name="Komine S."/>
            <person name="Tomita M."/>
            <person name="Blaxter M."/>
            <person name="Arakawa K."/>
        </authorList>
    </citation>
    <scope>NUCLEOTIDE SEQUENCE [LARGE SCALE GENOMIC DNA]</scope>
    <source>
        <strain evidence="2">Z151</strain>
    </source>
</reference>
<organism evidence="1 2">
    <name type="scientific">Hypsibius exemplaris</name>
    <name type="common">Freshwater tardigrade</name>
    <dbReference type="NCBI Taxonomy" id="2072580"/>
    <lineage>
        <taxon>Eukaryota</taxon>
        <taxon>Metazoa</taxon>
        <taxon>Ecdysozoa</taxon>
        <taxon>Tardigrada</taxon>
        <taxon>Eutardigrada</taxon>
        <taxon>Parachela</taxon>
        <taxon>Hypsibioidea</taxon>
        <taxon>Hypsibiidae</taxon>
        <taxon>Hypsibius</taxon>
    </lineage>
</organism>
<accession>A0A1W0X6E9</accession>
<name>A0A1W0X6E9_HYPEX</name>
<evidence type="ECO:0000313" key="1">
    <source>
        <dbReference type="EMBL" id="OQV23065.1"/>
    </source>
</evidence>
<protein>
    <submittedName>
        <fullName evidence="1">Uncharacterized protein</fullName>
    </submittedName>
</protein>
<keyword evidence="2" id="KW-1185">Reference proteome</keyword>
<proteinExistence type="predicted"/>
<dbReference type="AlphaFoldDB" id="A0A1W0X6E9"/>
<evidence type="ECO:0000313" key="2">
    <source>
        <dbReference type="Proteomes" id="UP000192578"/>
    </source>
</evidence>